<feature type="domain" description="Thioredoxin" evidence="2">
    <location>
        <begin position="8"/>
        <end position="138"/>
    </location>
</feature>
<accession>A0A1H0FQ63</accession>
<feature type="chain" id="PRO_5010370727" description="Thioredoxin domain-containing protein" evidence="1">
    <location>
        <begin position="22"/>
        <end position="380"/>
    </location>
</feature>
<evidence type="ECO:0000256" key="1">
    <source>
        <dbReference type="SAM" id="SignalP"/>
    </source>
</evidence>
<dbReference type="EMBL" id="FNGY01000010">
    <property type="protein sequence ID" value="SDN96775.1"/>
    <property type="molecule type" value="Genomic_DNA"/>
</dbReference>
<dbReference type="SUPFAM" id="SSF52833">
    <property type="entry name" value="Thioredoxin-like"/>
    <property type="match status" value="1"/>
</dbReference>
<sequence length="380" mass="43873">MKISKICGLLLLLIVSIRLNAQESQFVKTNSLEELFTKAKKEHKLVFIDSYFVGCHPCKEMDDEVFPLSAVMKLMKENFVSVKIDFMAEELGKILQLKYAVTGFPTFLILNEKGQLISRFSGYQEADVFQKLLGESILKSKKETVLAGFSPSIQVAQPDFYTAMFKARQPMKAEVVAAYLDQTKDALAEPAAIPFLAIRSVNKKWDDYFLKNYALFEEKYSKELIWGKRTAIMNVRLKALGNTRNDDHFNAFLTEVRPFFSEKDWAYAKVDMAEAYYYNIHKDHKSFFRYAAENYNDDDNKIRYLSMYLTGPAVDAEEKELFVKWMKKVVNMDASYSVLAVAVRLMLEQNDKEAAKKYAEWGLIKARLLKKDGTYFQHAL</sequence>
<keyword evidence="1" id="KW-0732">Signal</keyword>
<proteinExistence type="predicted"/>
<evidence type="ECO:0000313" key="3">
    <source>
        <dbReference type="EMBL" id="SDN96775.1"/>
    </source>
</evidence>
<organism evidence="3 4">
    <name type="scientific">Pedobacter steynii</name>
    <dbReference type="NCBI Taxonomy" id="430522"/>
    <lineage>
        <taxon>Bacteria</taxon>
        <taxon>Pseudomonadati</taxon>
        <taxon>Bacteroidota</taxon>
        <taxon>Sphingobacteriia</taxon>
        <taxon>Sphingobacteriales</taxon>
        <taxon>Sphingobacteriaceae</taxon>
        <taxon>Pedobacter</taxon>
    </lineage>
</organism>
<dbReference type="Gene3D" id="3.40.30.10">
    <property type="entry name" value="Glutaredoxin"/>
    <property type="match status" value="1"/>
</dbReference>
<feature type="signal peptide" evidence="1">
    <location>
        <begin position="1"/>
        <end position="21"/>
    </location>
</feature>
<protein>
    <recommendedName>
        <fullName evidence="2">Thioredoxin domain-containing protein</fullName>
    </recommendedName>
</protein>
<reference evidence="4" key="1">
    <citation type="submission" date="2016-10" db="EMBL/GenBank/DDBJ databases">
        <authorList>
            <person name="Varghese N."/>
            <person name="Submissions S."/>
        </authorList>
    </citation>
    <scope>NUCLEOTIDE SEQUENCE [LARGE SCALE GENOMIC DNA]</scope>
    <source>
        <strain evidence="4">DSM 19110</strain>
    </source>
</reference>
<dbReference type="Pfam" id="PF13098">
    <property type="entry name" value="Thioredoxin_2"/>
    <property type="match status" value="1"/>
</dbReference>
<dbReference type="PROSITE" id="PS51352">
    <property type="entry name" value="THIOREDOXIN_2"/>
    <property type="match status" value="1"/>
</dbReference>
<dbReference type="InterPro" id="IPR036249">
    <property type="entry name" value="Thioredoxin-like_sf"/>
</dbReference>
<dbReference type="InterPro" id="IPR012336">
    <property type="entry name" value="Thioredoxin-like_fold"/>
</dbReference>
<evidence type="ECO:0000313" key="4">
    <source>
        <dbReference type="Proteomes" id="UP000183200"/>
    </source>
</evidence>
<evidence type="ECO:0000259" key="2">
    <source>
        <dbReference type="PROSITE" id="PS51352"/>
    </source>
</evidence>
<keyword evidence="4" id="KW-1185">Reference proteome</keyword>
<dbReference type="Proteomes" id="UP000183200">
    <property type="component" value="Unassembled WGS sequence"/>
</dbReference>
<dbReference type="AlphaFoldDB" id="A0A1H0FQ63"/>
<dbReference type="InterPro" id="IPR013766">
    <property type="entry name" value="Thioredoxin_domain"/>
</dbReference>
<name>A0A1H0FQ63_9SPHI</name>
<gene>
    <name evidence="3" type="ORF">SAMN05421820_110248</name>
</gene>